<evidence type="ECO:0000313" key="10">
    <source>
        <dbReference type="Proteomes" id="UP001153954"/>
    </source>
</evidence>
<protein>
    <recommendedName>
        <fullName evidence="11">Gustatory receptor</fullName>
    </recommendedName>
</protein>
<gene>
    <name evidence="9" type="ORF">EEDITHA_LOCUS14503</name>
</gene>
<dbReference type="InterPro" id="IPR009318">
    <property type="entry name" value="Gustatory_rcpt"/>
</dbReference>
<keyword evidence="6 8" id="KW-0472">Membrane</keyword>
<dbReference type="PANTHER" id="PTHR21421">
    <property type="entry name" value="GUSTATORY RECEPTOR"/>
    <property type="match status" value="1"/>
</dbReference>
<proteinExistence type="inferred from homology"/>
<evidence type="ECO:0000256" key="4">
    <source>
        <dbReference type="ARBA" id="ARBA00022692"/>
    </source>
</evidence>
<dbReference type="GO" id="GO:0005886">
    <property type="term" value="C:plasma membrane"/>
    <property type="evidence" value="ECO:0007669"/>
    <property type="project" value="UniProtKB-SubCell"/>
</dbReference>
<dbReference type="AlphaFoldDB" id="A0AAU9UIK3"/>
<reference evidence="9" key="1">
    <citation type="submission" date="2022-03" db="EMBL/GenBank/DDBJ databases">
        <authorList>
            <person name="Tunstrom K."/>
        </authorList>
    </citation>
    <scope>NUCLEOTIDE SEQUENCE</scope>
</reference>
<evidence type="ECO:0000256" key="1">
    <source>
        <dbReference type="ARBA" id="ARBA00004651"/>
    </source>
</evidence>
<feature type="transmembrane region" description="Helical" evidence="8">
    <location>
        <begin position="321"/>
        <end position="342"/>
    </location>
</feature>
<dbReference type="Proteomes" id="UP001153954">
    <property type="component" value="Unassembled WGS sequence"/>
</dbReference>
<evidence type="ECO:0000256" key="7">
    <source>
        <dbReference type="ARBA" id="ARBA00023170"/>
    </source>
</evidence>
<dbReference type="GO" id="GO:0050916">
    <property type="term" value="P:sensory perception of sweet taste"/>
    <property type="evidence" value="ECO:0007669"/>
    <property type="project" value="UniProtKB-ARBA"/>
</dbReference>
<comment type="subcellular location">
    <subcellularLocation>
        <location evidence="1">Cell membrane</location>
        <topology evidence="1">Multi-pass membrane protein</topology>
    </subcellularLocation>
</comment>
<feature type="transmembrane region" description="Helical" evidence="8">
    <location>
        <begin position="393"/>
        <end position="411"/>
    </location>
</feature>
<organism evidence="9 10">
    <name type="scientific">Euphydryas editha</name>
    <name type="common">Edith's checkerspot</name>
    <dbReference type="NCBI Taxonomy" id="104508"/>
    <lineage>
        <taxon>Eukaryota</taxon>
        <taxon>Metazoa</taxon>
        <taxon>Ecdysozoa</taxon>
        <taxon>Arthropoda</taxon>
        <taxon>Hexapoda</taxon>
        <taxon>Insecta</taxon>
        <taxon>Pterygota</taxon>
        <taxon>Neoptera</taxon>
        <taxon>Endopterygota</taxon>
        <taxon>Lepidoptera</taxon>
        <taxon>Glossata</taxon>
        <taxon>Ditrysia</taxon>
        <taxon>Papilionoidea</taxon>
        <taxon>Nymphalidae</taxon>
        <taxon>Nymphalinae</taxon>
        <taxon>Euphydryas</taxon>
    </lineage>
</organism>
<evidence type="ECO:0000256" key="5">
    <source>
        <dbReference type="ARBA" id="ARBA00022989"/>
    </source>
</evidence>
<dbReference type="EMBL" id="CAKOGL010000022">
    <property type="protein sequence ID" value="CAH2099544.1"/>
    <property type="molecule type" value="Genomic_DNA"/>
</dbReference>
<evidence type="ECO:0000256" key="2">
    <source>
        <dbReference type="ARBA" id="ARBA00005327"/>
    </source>
</evidence>
<keyword evidence="3" id="KW-1003">Cell membrane</keyword>
<dbReference type="PANTHER" id="PTHR21421:SF29">
    <property type="entry name" value="GUSTATORY RECEPTOR 5A FOR TREHALOSE-RELATED"/>
    <property type="match status" value="1"/>
</dbReference>
<dbReference type="Pfam" id="PF06151">
    <property type="entry name" value="Trehalose_recp"/>
    <property type="match status" value="1"/>
</dbReference>
<feature type="transmembrane region" description="Helical" evidence="8">
    <location>
        <begin position="91"/>
        <end position="110"/>
    </location>
</feature>
<keyword evidence="5 8" id="KW-1133">Transmembrane helix</keyword>
<evidence type="ECO:0000256" key="8">
    <source>
        <dbReference type="SAM" id="Phobius"/>
    </source>
</evidence>
<feature type="transmembrane region" description="Helical" evidence="8">
    <location>
        <begin position="286"/>
        <end position="309"/>
    </location>
</feature>
<evidence type="ECO:0000313" key="9">
    <source>
        <dbReference type="EMBL" id="CAH2099544.1"/>
    </source>
</evidence>
<evidence type="ECO:0000256" key="3">
    <source>
        <dbReference type="ARBA" id="ARBA00022475"/>
    </source>
</evidence>
<accession>A0AAU9UIK3</accession>
<evidence type="ECO:0000256" key="6">
    <source>
        <dbReference type="ARBA" id="ARBA00023136"/>
    </source>
</evidence>
<comment type="similarity">
    <text evidence="2">Belongs to the insect chemoreceptor superfamily. Gustatory receptor (GR) family. Gr5a subfamily.</text>
</comment>
<keyword evidence="4 8" id="KW-0812">Transmembrane</keyword>
<name>A0AAU9UIK3_EUPED</name>
<feature type="transmembrane region" description="Helical" evidence="8">
    <location>
        <begin position="50"/>
        <end position="71"/>
    </location>
</feature>
<sequence>MSKNKNLHKFKNNLLLPHSYNDDFLQSMTRIVHLLRWVGIPGMEGIIWKIWGLIVLSLLLIMEGEAIWKVVKALAGWAIDLQGHRSVTARLGGTMFYSAALLCLIQCWRLSHSWREISKYWASIEWTLSVQYVPRDPNIKKRIYTVAICVSALAIVEHLVAILSSFDFSCEISTCFRKFVLKSHGFMILEHEYSIWIGLPVFFMSLIATVHWNLRDLIIMLTSMGLTSRYRRLNQCVKIVITKNNNIDEPNKANNNTEFSRMYLWRKIREAYVKQAMLVRKVDSSLGSLILLSAFFNFYFICLQLLLRITPGGSVFSLNQIYHTVSLTWVCLRTGYSVIAAADVNKCSKMALPYIYECQTQYYNIEIERLQKQLSRDYVALTGMGFFYLNRTFVLQMAGAVVTYVLVLIQYDDSDPVLPTNSTNITLF</sequence>
<feature type="transmembrane region" description="Helical" evidence="8">
    <location>
        <begin position="143"/>
        <end position="163"/>
    </location>
</feature>
<comment type="caution">
    <text evidence="9">The sequence shown here is derived from an EMBL/GenBank/DDBJ whole genome shotgun (WGS) entry which is preliminary data.</text>
</comment>
<keyword evidence="7" id="KW-0675">Receptor</keyword>
<dbReference type="GO" id="GO:0008527">
    <property type="term" value="F:taste receptor activity"/>
    <property type="evidence" value="ECO:0007669"/>
    <property type="project" value="InterPro"/>
</dbReference>
<feature type="transmembrane region" description="Helical" evidence="8">
    <location>
        <begin position="193"/>
        <end position="214"/>
    </location>
</feature>
<evidence type="ECO:0008006" key="11">
    <source>
        <dbReference type="Google" id="ProtNLM"/>
    </source>
</evidence>
<keyword evidence="10" id="KW-1185">Reference proteome</keyword>